<proteinExistence type="predicted"/>
<accession>A0ACC0R1Z3</accession>
<dbReference type="EMBL" id="CM046506">
    <property type="protein sequence ID" value="KAI8671818.1"/>
    <property type="molecule type" value="Genomic_DNA"/>
</dbReference>
<evidence type="ECO:0000313" key="2">
    <source>
        <dbReference type="Proteomes" id="UP001065298"/>
    </source>
</evidence>
<reference evidence="1" key="1">
    <citation type="submission" date="2022-06" db="EMBL/GenBank/DDBJ databases">
        <title>Fusarium solani species complex genomes reveal bases of compartmentalisation and animal pathogenesis.</title>
        <authorList>
            <person name="Tsai I.J."/>
        </authorList>
    </citation>
    <scope>NUCLEOTIDE SEQUENCE</scope>
    <source>
        <strain evidence="1">Fu6.1</strain>
    </source>
</reference>
<evidence type="ECO:0000313" key="1">
    <source>
        <dbReference type="EMBL" id="KAI8671818.1"/>
    </source>
</evidence>
<organism evidence="1 2">
    <name type="scientific">Fusarium keratoplasticum</name>
    <dbReference type="NCBI Taxonomy" id="1328300"/>
    <lineage>
        <taxon>Eukaryota</taxon>
        <taxon>Fungi</taxon>
        <taxon>Dikarya</taxon>
        <taxon>Ascomycota</taxon>
        <taxon>Pezizomycotina</taxon>
        <taxon>Sordariomycetes</taxon>
        <taxon>Hypocreomycetidae</taxon>
        <taxon>Hypocreales</taxon>
        <taxon>Nectriaceae</taxon>
        <taxon>Fusarium</taxon>
        <taxon>Fusarium solani species complex</taxon>
    </lineage>
</organism>
<protein>
    <submittedName>
        <fullName evidence="1">Uncharacterized protein</fullName>
    </submittedName>
</protein>
<gene>
    <name evidence="1" type="ORF">NCS57_00658200</name>
</gene>
<name>A0ACC0R1Z3_9HYPO</name>
<comment type="caution">
    <text evidence="1">The sequence shown here is derived from an EMBL/GenBank/DDBJ whole genome shotgun (WGS) entry which is preliminary data.</text>
</comment>
<sequence length="120" mass="14134">MEVGFMHRTVFEFLRDKRVWKLHCLRMKASSEFDAAMDLSLIRLHLAMQSLHKQAPCDAQTLSYLRDGVRWGSKADRDAPLSRENIFWRMMPFLDLLHTQDFAHPNLTSQILVRHARLGR</sequence>
<keyword evidence="2" id="KW-1185">Reference proteome</keyword>
<dbReference type="Proteomes" id="UP001065298">
    <property type="component" value="Chromosome 4"/>
</dbReference>